<comment type="caution">
    <text evidence="1">The sequence shown here is derived from an EMBL/GenBank/DDBJ whole genome shotgun (WGS) entry which is preliminary data.</text>
</comment>
<gene>
    <name evidence="1" type="ORF">Amon02_000962000</name>
</gene>
<evidence type="ECO:0000313" key="2">
    <source>
        <dbReference type="Proteomes" id="UP001165064"/>
    </source>
</evidence>
<dbReference type="EMBL" id="BSXS01009121">
    <property type="protein sequence ID" value="GME94665.1"/>
    <property type="molecule type" value="Genomic_DNA"/>
</dbReference>
<reference evidence="1" key="1">
    <citation type="submission" date="2023-04" db="EMBL/GenBank/DDBJ databases">
        <title>Ambrosiozyma monospora NBRC 10751.</title>
        <authorList>
            <person name="Ichikawa N."/>
            <person name="Sato H."/>
            <person name="Tonouchi N."/>
        </authorList>
    </citation>
    <scope>NUCLEOTIDE SEQUENCE</scope>
    <source>
        <strain evidence="1">NBRC 10751</strain>
    </source>
</reference>
<accession>A0ACB5TTD5</accession>
<dbReference type="Proteomes" id="UP001165064">
    <property type="component" value="Unassembled WGS sequence"/>
</dbReference>
<evidence type="ECO:0000313" key="1">
    <source>
        <dbReference type="EMBL" id="GME94665.1"/>
    </source>
</evidence>
<proteinExistence type="predicted"/>
<keyword evidence="2" id="KW-1185">Reference proteome</keyword>
<organism evidence="1 2">
    <name type="scientific">Ambrosiozyma monospora</name>
    <name type="common">Yeast</name>
    <name type="synonym">Endomycopsis monosporus</name>
    <dbReference type="NCBI Taxonomy" id="43982"/>
    <lineage>
        <taxon>Eukaryota</taxon>
        <taxon>Fungi</taxon>
        <taxon>Dikarya</taxon>
        <taxon>Ascomycota</taxon>
        <taxon>Saccharomycotina</taxon>
        <taxon>Pichiomycetes</taxon>
        <taxon>Pichiales</taxon>
        <taxon>Pichiaceae</taxon>
        <taxon>Ambrosiozyma</taxon>
    </lineage>
</organism>
<sequence length="216" mass="24971">MGVDPDGAEIEHTLLSNLQMEELQSSDGHWSTVLKISWEDFESIFKPLAKQTKQSPHVVLKVYSSKAVMFWYYNLECEPFSFRYPELSVEENFHKASMWEYQNEVSAYQRIEEYNDSHQDNKINAPKLFQHGYCCIELRSGALIEGMFLAMEYLPFVNNKDSIDKTGIVEKLKSIGISHDDLHTRNMCVDENGETYIYDFGSVVIDSHLTNSETTI</sequence>
<name>A0ACB5TTD5_AMBMO</name>
<protein>
    <submittedName>
        <fullName evidence="1">Unnamed protein product</fullName>
    </submittedName>
</protein>